<evidence type="ECO:0000313" key="2">
    <source>
        <dbReference type="EMBL" id="CAB4168784.1"/>
    </source>
</evidence>
<sequence>MTTSGTYAFNPSLGELTLYSFNLAGLRNTSLLQEHMQSAKMATNMMLANWANQGVNLWKVDLVTVELVQSPSVVTATVSSGTATLTYSTPNTPVYGISSSITVTGVNVSGYNGNFTVTASGPGYVSYATTAVTPGTGGVISSTTPAATFSVDRNTVMILDAYMGIIPASGPEIDRVIMPISRTEYASYPNKTQTGFSTTFWFDRLISPTVTLWPAPDGASAQVLKYYRVTQIEDSNFSGGQTVDIPYLWLEAFADGLAYRLAKVWNPQLAPALKAVADETYGVASRQNIESAQQYISPQVIGYYRP</sequence>
<evidence type="ECO:0000313" key="3">
    <source>
        <dbReference type="EMBL" id="CAB4181373.1"/>
    </source>
</evidence>
<reference evidence="4" key="1">
    <citation type="submission" date="2020-05" db="EMBL/GenBank/DDBJ databases">
        <authorList>
            <person name="Chiriac C."/>
            <person name="Salcher M."/>
            <person name="Ghai R."/>
            <person name="Kavagutti S V."/>
        </authorList>
    </citation>
    <scope>NUCLEOTIDE SEQUENCE</scope>
</reference>
<proteinExistence type="predicted"/>
<evidence type="ECO:0000313" key="5">
    <source>
        <dbReference type="EMBL" id="CAB4210339.1"/>
    </source>
</evidence>
<evidence type="ECO:0000313" key="4">
    <source>
        <dbReference type="EMBL" id="CAB4195785.1"/>
    </source>
</evidence>
<protein>
    <submittedName>
        <fullName evidence="4">Uncharacterized protein</fullName>
    </submittedName>
</protein>
<evidence type="ECO:0000313" key="1">
    <source>
        <dbReference type="EMBL" id="CAB4155672.1"/>
    </source>
</evidence>
<dbReference type="InterPro" id="IPR056209">
    <property type="entry name" value="SU10_adaptor"/>
</dbReference>
<organism evidence="4">
    <name type="scientific">uncultured Caudovirales phage</name>
    <dbReference type="NCBI Taxonomy" id="2100421"/>
    <lineage>
        <taxon>Viruses</taxon>
        <taxon>Duplodnaviria</taxon>
        <taxon>Heunggongvirae</taxon>
        <taxon>Uroviricota</taxon>
        <taxon>Caudoviricetes</taxon>
        <taxon>Peduoviridae</taxon>
        <taxon>Maltschvirus</taxon>
        <taxon>Maltschvirus maltsch</taxon>
    </lineage>
</organism>
<dbReference type="EMBL" id="LR796633">
    <property type="protein sequence ID" value="CAB4155672.1"/>
    <property type="molecule type" value="Genomic_DNA"/>
</dbReference>
<dbReference type="EMBL" id="LR796833">
    <property type="protein sequence ID" value="CAB4168784.1"/>
    <property type="molecule type" value="Genomic_DNA"/>
</dbReference>
<gene>
    <name evidence="3" type="ORF">UFOVP1069_33</name>
    <name evidence="4" type="ORF">UFOVP1301_34</name>
    <name evidence="5" type="ORF">UFOVP1415_7</name>
    <name evidence="1" type="ORF">UFOVP663_19</name>
    <name evidence="2" type="ORF">UFOVP894_67</name>
</gene>
<dbReference type="EMBL" id="LR797372">
    <property type="protein sequence ID" value="CAB4210339.1"/>
    <property type="molecule type" value="Genomic_DNA"/>
</dbReference>
<dbReference type="EMBL" id="LR797249">
    <property type="protein sequence ID" value="CAB4195785.1"/>
    <property type="molecule type" value="Genomic_DNA"/>
</dbReference>
<name>A0A6J5RTY1_9CAUD</name>
<dbReference type="EMBL" id="LR797012">
    <property type="protein sequence ID" value="CAB4181373.1"/>
    <property type="molecule type" value="Genomic_DNA"/>
</dbReference>
<accession>A0A6J5RTY1</accession>
<dbReference type="Pfam" id="PF24175">
    <property type="entry name" value="SU10_adaptor"/>
    <property type="match status" value="1"/>
</dbReference>